<dbReference type="PANTHER" id="PTHR35176:SF6">
    <property type="entry name" value="HEME OXYGENASE HI_0854-RELATED"/>
    <property type="match status" value="1"/>
</dbReference>
<dbReference type="Pfam" id="PF01243">
    <property type="entry name" value="PNPOx_N"/>
    <property type="match status" value="1"/>
</dbReference>
<evidence type="ECO:0000256" key="1">
    <source>
        <dbReference type="ARBA" id="ARBA00023002"/>
    </source>
</evidence>
<dbReference type="Proteomes" id="UP000292564">
    <property type="component" value="Unassembled WGS sequence"/>
</dbReference>
<dbReference type="Gene3D" id="2.30.110.10">
    <property type="entry name" value="Electron Transport, Fmn-binding Protein, Chain A"/>
    <property type="match status" value="1"/>
</dbReference>
<proteinExistence type="predicted"/>
<accession>A0A4Q7ZRF4</accession>
<keyword evidence="1" id="KW-0560">Oxidoreductase</keyword>
<dbReference type="EMBL" id="SHKY01000001">
    <property type="protein sequence ID" value="RZU53720.1"/>
    <property type="molecule type" value="Genomic_DNA"/>
</dbReference>
<evidence type="ECO:0000259" key="2">
    <source>
        <dbReference type="Pfam" id="PF01243"/>
    </source>
</evidence>
<protein>
    <submittedName>
        <fullName evidence="3">PPOX class probable F420-dependent enzyme</fullName>
    </submittedName>
</protein>
<organism evidence="3 4">
    <name type="scientific">Krasilnikovia cinnamomea</name>
    <dbReference type="NCBI Taxonomy" id="349313"/>
    <lineage>
        <taxon>Bacteria</taxon>
        <taxon>Bacillati</taxon>
        <taxon>Actinomycetota</taxon>
        <taxon>Actinomycetes</taxon>
        <taxon>Micromonosporales</taxon>
        <taxon>Micromonosporaceae</taxon>
        <taxon>Krasilnikovia</taxon>
    </lineage>
</organism>
<dbReference type="InterPro" id="IPR019920">
    <property type="entry name" value="F420-binding_dom_put"/>
</dbReference>
<feature type="domain" description="Pyridoxamine 5'-phosphate oxidase N-terminal" evidence="2">
    <location>
        <begin position="12"/>
        <end position="148"/>
    </location>
</feature>
<dbReference type="GO" id="GO:0005829">
    <property type="term" value="C:cytosol"/>
    <property type="evidence" value="ECO:0007669"/>
    <property type="project" value="TreeGrafter"/>
</dbReference>
<sequence>MNQRAAVSMAADETAAMLAAARKMQLATINPDGTPHLVTMFYGLRDGHLAFWTYRASRKARNLARDPRVTCLIEDGEDYFELRGVQVTGTARRIDDPDAVAEVGRLVAARLPGAPGSGALPEVLDEYVARAAAKRVAFLVEPRQVVTWDHRRLVT</sequence>
<dbReference type="OrthoDB" id="158738at2"/>
<keyword evidence="4" id="KW-1185">Reference proteome</keyword>
<comment type="caution">
    <text evidence="3">The sequence shown here is derived from an EMBL/GenBank/DDBJ whole genome shotgun (WGS) entry which is preliminary data.</text>
</comment>
<dbReference type="PANTHER" id="PTHR35176">
    <property type="entry name" value="HEME OXYGENASE HI_0854-RELATED"/>
    <property type="match status" value="1"/>
</dbReference>
<evidence type="ECO:0000313" key="4">
    <source>
        <dbReference type="Proteomes" id="UP000292564"/>
    </source>
</evidence>
<dbReference type="GO" id="GO:0070967">
    <property type="term" value="F:coenzyme F420 binding"/>
    <property type="evidence" value="ECO:0007669"/>
    <property type="project" value="TreeGrafter"/>
</dbReference>
<dbReference type="RefSeq" id="WP_130512176.1">
    <property type="nucleotide sequence ID" value="NZ_SHKY01000001.1"/>
</dbReference>
<name>A0A4Q7ZRF4_9ACTN</name>
<dbReference type="GO" id="GO:0016627">
    <property type="term" value="F:oxidoreductase activity, acting on the CH-CH group of donors"/>
    <property type="evidence" value="ECO:0007669"/>
    <property type="project" value="TreeGrafter"/>
</dbReference>
<reference evidence="3 4" key="1">
    <citation type="submission" date="2019-02" db="EMBL/GenBank/DDBJ databases">
        <title>Sequencing the genomes of 1000 actinobacteria strains.</title>
        <authorList>
            <person name="Klenk H.-P."/>
        </authorList>
    </citation>
    <scope>NUCLEOTIDE SEQUENCE [LARGE SCALE GENOMIC DNA]</scope>
    <source>
        <strain evidence="3 4">DSM 45162</strain>
    </source>
</reference>
<gene>
    <name evidence="3" type="ORF">EV385_5653</name>
</gene>
<dbReference type="SUPFAM" id="SSF50475">
    <property type="entry name" value="FMN-binding split barrel"/>
    <property type="match status" value="1"/>
</dbReference>
<dbReference type="NCBIfam" id="TIGR03618">
    <property type="entry name" value="Rv1155_F420"/>
    <property type="match status" value="1"/>
</dbReference>
<evidence type="ECO:0000313" key="3">
    <source>
        <dbReference type="EMBL" id="RZU53720.1"/>
    </source>
</evidence>
<dbReference type="AlphaFoldDB" id="A0A4Q7ZRF4"/>
<dbReference type="InterPro" id="IPR011576">
    <property type="entry name" value="Pyridox_Oxase_N"/>
</dbReference>
<dbReference type="InterPro" id="IPR012349">
    <property type="entry name" value="Split_barrel_FMN-bd"/>
</dbReference>
<dbReference type="InterPro" id="IPR052019">
    <property type="entry name" value="F420H2_bilvrd_red/Heme_oxyg"/>
</dbReference>